<keyword evidence="3" id="KW-1185">Reference proteome</keyword>
<dbReference type="Pfam" id="PF00378">
    <property type="entry name" value="ECH_1"/>
    <property type="match status" value="1"/>
</dbReference>
<sequence>MTSPFLSVERRGRVAILTMSRPESMNAIGTLEDCDNIVDTFFQLGNDRSVSAIVLTGSGRAFSSGGNIKGMKERQGIGVLDQPDSTRANYRRGVQRATRAMLDCEIPMIAAINGHAIGLGLDLACLCDIRVAAESAKMAASFIKVGIVPGDGGAWTLQKIVGYSKAAELFLTGRTFDAAYAQSIGLVGTVVPDADLIETAVGIANEIAANSPRALRLTKKLLREAQHGRAHDVLELSAAYQAIAHETKDHAEAVAAILEKRAPNFTGD</sequence>
<evidence type="ECO:0000256" key="1">
    <source>
        <dbReference type="ARBA" id="ARBA00005254"/>
    </source>
</evidence>
<dbReference type="AlphaFoldDB" id="A0A7Y0BL75"/>
<name>A0A7Y0BL75_9SPHN</name>
<dbReference type="RefSeq" id="WP_169491678.1">
    <property type="nucleotide sequence ID" value="NZ_JABBGM010000001.1"/>
</dbReference>
<dbReference type="PANTHER" id="PTHR43802:SF1">
    <property type="entry name" value="IP11341P-RELATED"/>
    <property type="match status" value="1"/>
</dbReference>
<dbReference type="EMBL" id="JABBGM010000001">
    <property type="protein sequence ID" value="NML92434.1"/>
    <property type="molecule type" value="Genomic_DNA"/>
</dbReference>
<dbReference type="NCBIfam" id="NF006699">
    <property type="entry name" value="PRK09245.1"/>
    <property type="match status" value="1"/>
</dbReference>
<evidence type="ECO:0000313" key="2">
    <source>
        <dbReference type="EMBL" id="NML92434.1"/>
    </source>
</evidence>
<gene>
    <name evidence="2" type="ORF">HHL27_01965</name>
</gene>
<dbReference type="InterPro" id="IPR001753">
    <property type="entry name" value="Enoyl-CoA_hydra/iso"/>
</dbReference>
<proteinExistence type="inferred from homology"/>
<dbReference type="InterPro" id="IPR014748">
    <property type="entry name" value="Enoyl-CoA_hydra_C"/>
</dbReference>
<protein>
    <submittedName>
        <fullName evidence="2">Crotonase/enoyl-CoA hydratase family protein</fullName>
    </submittedName>
</protein>
<dbReference type="InterPro" id="IPR029045">
    <property type="entry name" value="ClpP/crotonase-like_dom_sf"/>
</dbReference>
<dbReference type="Gene3D" id="1.10.12.10">
    <property type="entry name" value="Lyase 2-enoyl-coa Hydratase, Chain A, domain 2"/>
    <property type="match status" value="1"/>
</dbReference>
<dbReference type="Proteomes" id="UP000583556">
    <property type="component" value="Unassembled WGS sequence"/>
</dbReference>
<dbReference type="PANTHER" id="PTHR43802">
    <property type="entry name" value="ENOYL-COA HYDRATASE"/>
    <property type="match status" value="1"/>
</dbReference>
<organism evidence="2 3">
    <name type="scientific">Novosphingobium olei</name>
    <dbReference type="NCBI Taxonomy" id="2728851"/>
    <lineage>
        <taxon>Bacteria</taxon>
        <taxon>Pseudomonadati</taxon>
        <taxon>Pseudomonadota</taxon>
        <taxon>Alphaproteobacteria</taxon>
        <taxon>Sphingomonadales</taxon>
        <taxon>Sphingomonadaceae</taxon>
        <taxon>Novosphingobium</taxon>
    </lineage>
</organism>
<accession>A0A7Y0BL75</accession>
<comment type="similarity">
    <text evidence="1">Belongs to the enoyl-CoA hydratase/isomerase family.</text>
</comment>
<reference evidence="2 3" key="1">
    <citation type="submission" date="2020-04" db="EMBL/GenBank/DDBJ databases">
        <title>Novosphingobium sp. TW-4 isolated from soil.</title>
        <authorList>
            <person name="Dahal R.H."/>
            <person name="Chaudhary D.K."/>
        </authorList>
    </citation>
    <scope>NUCLEOTIDE SEQUENCE [LARGE SCALE GENOMIC DNA]</scope>
    <source>
        <strain evidence="2 3">TW-4</strain>
    </source>
</reference>
<comment type="caution">
    <text evidence="2">The sequence shown here is derived from an EMBL/GenBank/DDBJ whole genome shotgun (WGS) entry which is preliminary data.</text>
</comment>
<evidence type="ECO:0000313" key="3">
    <source>
        <dbReference type="Proteomes" id="UP000583556"/>
    </source>
</evidence>
<dbReference type="SUPFAM" id="SSF52096">
    <property type="entry name" value="ClpP/crotonase"/>
    <property type="match status" value="1"/>
</dbReference>
<dbReference type="Gene3D" id="3.90.226.10">
    <property type="entry name" value="2-enoyl-CoA Hydratase, Chain A, domain 1"/>
    <property type="match status" value="1"/>
</dbReference>
<dbReference type="CDD" id="cd06558">
    <property type="entry name" value="crotonase-like"/>
    <property type="match status" value="1"/>
</dbReference>
<dbReference type="GO" id="GO:0003824">
    <property type="term" value="F:catalytic activity"/>
    <property type="evidence" value="ECO:0007669"/>
    <property type="project" value="UniProtKB-ARBA"/>
</dbReference>